<feature type="domain" description="DNA mismatch repair protein S5" evidence="3">
    <location>
        <begin position="156"/>
        <end position="276"/>
    </location>
</feature>
<feature type="compositionally biased region" description="Acidic residues" evidence="2">
    <location>
        <begin position="444"/>
        <end position="453"/>
    </location>
</feature>
<feature type="region of interest" description="Disordered" evidence="2">
    <location>
        <begin position="290"/>
        <end position="315"/>
    </location>
</feature>
<dbReference type="InterPro" id="IPR003594">
    <property type="entry name" value="HATPase_dom"/>
</dbReference>
<evidence type="ECO:0000259" key="3">
    <source>
        <dbReference type="SMART" id="SM01340"/>
    </source>
</evidence>
<dbReference type="EMBL" id="JARBDR010000657">
    <property type="protein sequence ID" value="KAJ8309576.1"/>
    <property type="molecule type" value="Genomic_DNA"/>
</dbReference>
<feature type="region of interest" description="Disordered" evidence="2">
    <location>
        <begin position="429"/>
        <end position="466"/>
    </location>
</feature>
<dbReference type="InterPro" id="IPR042120">
    <property type="entry name" value="MutL_C_dimsub"/>
</dbReference>
<sequence length="1252" mass="139772">MSSSSITQLTPEVKSLLRTGVAITSVTQCIEEMVLNSIDSGASCIAVRVDMSCYKFQVADNGCGISEEQLGLVGQRYSTSKCHTVGDLDNLCYYGYRGEAIASLKDVTSLLEIVSRTKTSARSYCKMFQKGRSLSVIESSVNRPSAGTTVTVHDLFYNLPVRRNVINANLEVENIKKRLEAIALIKPGISVTLRNDKSLILKKQKANDSSSQADNSLSLTSSPTKYSEKHGMYVMDIKCPYTQYDITFEPAKTLVEFRDWDTVILCIEEIVQEFLKRENLQLGIEKLSSKTVDEESEVMNGNNENDEAASRSDEHKYPDIHVSTIAETPDEEEQGDDIGDLGKNYGRGISTQNTKNGLFSEPVKRKLQITTTHEGYNDDLDLNGHTDYTNEGNKNEGQGHPSFEESLYTPITLPTERKVPKLIQKPSVESLSSLSESGSFSDNLDGEITDEEPLPSLKQAPHPKHNETHIDKCMIKLRSRDMSCGSSTILRDLRASNNVKSLPTKRKAPVSKLKERLNVFNKRLSEPGVTTRQSTASSSLSRFKQGLDAKKLNDRHSNSKIVQESTDKVVMIDQEVHSCGPHGFTKLQDIAGDGCNMHESLSGQSRNERFQEKTKYEDHDKSAFEMLTAKKKKKNDEDWNNFDHKKPVKSVIQRETDLTKEFDVHCQDSSVGQKLMVSHNAHLSVDADEGYDIEYCDSETNNLIDSNAVEQVASQKSSGDLDLLCYEKIEDLPLEEYHTKLFEPQHESILSPSQGFSTTCVSSISGSQEFSVYPFHSDQYRSEISREDARQHVSQNPSCVSPVGSEGFSPVMPLTDDDNEENDCKSETERKGSVTSSQNISNIDSPVAKILRSPLHVSELFYMSETGNNTSVTSQNISKINLQDLQVSKDASNVLHSPLHVSDLFDMSVVNDKLENSLDTSMTQIDVKTEPEDSFHGNKNDGDQLDMSQIENRETEDNGDESYMAMTQSGEDMMMAVADAAEATFICVDDETESLDTEISAHIESSNMCTKTCVDCEHSKSEINVSNTDDISYFGDDDDLVSVKWKDKLLVLSEEAKTEELGLSVDDLFKKWNNPVFEKPDREILNAEVVQSSKCDTATSKVLYPHRFTKEMLKHAKVLGQVDNKFIACLFPSKDQNNAAYCKDDNGIEKIVSSAVVPPEPTLLSQDEVRIMTSFKDEFERIGAIKFGHRLSLCKCEELVQSLNHCKLPFQCAHGRPSIVPILNLDKIPAEPEARKAKIWKISGKLRQMNTI</sequence>
<dbReference type="Gene3D" id="3.30.1540.20">
    <property type="entry name" value="MutL, C-terminal domain, dimerisation subdomain"/>
    <property type="match status" value="1"/>
</dbReference>
<dbReference type="PANTHER" id="PTHR10073">
    <property type="entry name" value="DNA MISMATCH REPAIR PROTEIN MLH, PMS, MUTL"/>
    <property type="match status" value="1"/>
</dbReference>
<evidence type="ECO:0000313" key="4">
    <source>
        <dbReference type="EMBL" id="KAJ8309576.1"/>
    </source>
</evidence>
<dbReference type="InterPro" id="IPR013507">
    <property type="entry name" value="DNA_mismatch_S5_2-like"/>
</dbReference>
<keyword evidence="5" id="KW-1185">Reference proteome</keyword>
<dbReference type="SUPFAM" id="SSF55874">
    <property type="entry name" value="ATPase domain of HSP90 chaperone/DNA topoisomerase II/histidine kinase"/>
    <property type="match status" value="1"/>
</dbReference>
<name>A0ABQ9EWK9_TEGGR</name>
<accession>A0ABQ9EWK9</accession>
<dbReference type="SMART" id="SM01340">
    <property type="entry name" value="DNA_mis_repair"/>
    <property type="match status" value="1"/>
</dbReference>
<feature type="region of interest" description="Disordered" evidence="2">
    <location>
        <begin position="783"/>
        <end position="839"/>
    </location>
</feature>
<feature type="compositionally biased region" description="Basic and acidic residues" evidence="2">
    <location>
        <begin position="929"/>
        <end position="942"/>
    </location>
</feature>
<feature type="compositionally biased region" description="Low complexity" evidence="2">
    <location>
        <begin position="429"/>
        <end position="441"/>
    </location>
</feature>
<protein>
    <recommendedName>
        <fullName evidence="3">DNA mismatch repair protein S5 domain-containing protein</fullName>
    </recommendedName>
</protein>
<dbReference type="Proteomes" id="UP001217089">
    <property type="component" value="Unassembled WGS sequence"/>
</dbReference>
<dbReference type="InterPro" id="IPR036890">
    <property type="entry name" value="HATPase_C_sf"/>
</dbReference>
<organism evidence="4 5">
    <name type="scientific">Tegillarca granosa</name>
    <name type="common">Malaysian cockle</name>
    <name type="synonym">Anadara granosa</name>
    <dbReference type="NCBI Taxonomy" id="220873"/>
    <lineage>
        <taxon>Eukaryota</taxon>
        <taxon>Metazoa</taxon>
        <taxon>Spiralia</taxon>
        <taxon>Lophotrochozoa</taxon>
        <taxon>Mollusca</taxon>
        <taxon>Bivalvia</taxon>
        <taxon>Autobranchia</taxon>
        <taxon>Pteriomorphia</taxon>
        <taxon>Arcoida</taxon>
        <taxon>Arcoidea</taxon>
        <taxon>Arcidae</taxon>
        <taxon>Tegillarca</taxon>
    </lineage>
</organism>
<comment type="caution">
    <text evidence="4">The sequence shown here is derived from an EMBL/GenBank/DDBJ whole genome shotgun (WGS) entry which is preliminary data.</text>
</comment>
<feature type="compositionally biased region" description="Basic and acidic residues" evidence="2">
    <location>
        <begin position="822"/>
        <end position="832"/>
    </location>
</feature>
<feature type="region of interest" description="Disordered" evidence="2">
    <location>
        <begin position="929"/>
        <end position="959"/>
    </location>
</feature>
<evidence type="ECO:0000256" key="1">
    <source>
        <dbReference type="ARBA" id="ARBA00006082"/>
    </source>
</evidence>
<dbReference type="InterPro" id="IPR020568">
    <property type="entry name" value="Ribosomal_Su5_D2-typ_SF"/>
</dbReference>
<dbReference type="Pfam" id="PF02518">
    <property type="entry name" value="HATPase_c"/>
    <property type="match status" value="1"/>
</dbReference>
<dbReference type="InterPro" id="IPR038973">
    <property type="entry name" value="MutL/Mlh/Pms-like"/>
</dbReference>
<comment type="similarity">
    <text evidence="1">Belongs to the DNA mismatch repair MutL/HexB family.</text>
</comment>
<dbReference type="SUPFAM" id="SSF54211">
    <property type="entry name" value="Ribosomal protein S5 domain 2-like"/>
    <property type="match status" value="1"/>
</dbReference>
<evidence type="ECO:0000256" key="2">
    <source>
        <dbReference type="SAM" id="MobiDB-lite"/>
    </source>
</evidence>
<evidence type="ECO:0000313" key="5">
    <source>
        <dbReference type="Proteomes" id="UP001217089"/>
    </source>
</evidence>
<feature type="compositionally biased region" description="Acidic residues" evidence="2">
    <location>
        <begin position="328"/>
        <end position="339"/>
    </location>
</feature>
<dbReference type="Gene3D" id="3.30.565.10">
    <property type="entry name" value="Histidine kinase-like ATPase, C-terminal domain"/>
    <property type="match status" value="1"/>
</dbReference>
<feature type="region of interest" description="Disordered" evidence="2">
    <location>
        <begin position="375"/>
        <end position="404"/>
    </location>
</feature>
<reference evidence="4 5" key="1">
    <citation type="submission" date="2022-12" db="EMBL/GenBank/DDBJ databases">
        <title>Chromosome-level genome of Tegillarca granosa.</title>
        <authorList>
            <person name="Kim J."/>
        </authorList>
    </citation>
    <scope>NUCLEOTIDE SEQUENCE [LARGE SCALE GENOMIC DNA]</scope>
    <source>
        <strain evidence="4">Teg-2019</strain>
        <tissue evidence="4">Adductor muscle</tissue>
    </source>
</reference>
<gene>
    <name evidence="4" type="ORF">KUTeg_014450</name>
</gene>
<proteinExistence type="inferred from homology"/>
<feature type="region of interest" description="Disordered" evidence="2">
    <location>
        <begin position="327"/>
        <end position="356"/>
    </location>
</feature>
<feature type="compositionally biased region" description="Polar residues" evidence="2">
    <location>
        <begin position="386"/>
        <end position="396"/>
    </location>
</feature>
<dbReference type="PANTHER" id="PTHR10073:SF47">
    <property type="entry name" value="DNA MISMATCH REPAIR PROTEIN MLH3"/>
    <property type="match status" value="1"/>
</dbReference>